<reference evidence="2" key="1">
    <citation type="journal article" date="2019" name="Int. J. Syst. Evol. Microbiol.">
        <title>The Global Catalogue of Microorganisms (GCM) 10K type strain sequencing project: providing services to taxonomists for standard genome sequencing and annotation.</title>
        <authorList>
            <consortium name="The Broad Institute Genomics Platform"/>
            <consortium name="The Broad Institute Genome Sequencing Center for Infectious Disease"/>
            <person name="Wu L."/>
            <person name="Ma J."/>
        </authorList>
    </citation>
    <scope>NUCLEOTIDE SEQUENCE [LARGE SCALE GENOMIC DNA]</scope>
    <source>
        <strain evidence="2">CGMCC 1.15180</strain>
    </source>
</reference>
<name>A0ABW1MR39_9ACTN</name>
<proteinExistence type="predicted"/>
<dbReference type="PANTHER" id="PTHR42976:SF1">
    <property type="entry name" value="GH18 DOMAIN-CONTAINING PROTEIN-RELATED"/>
    <property type="match status" value="1"/>
</dbReference>
<organism evidence="1 2">
    <name type="scientific">Streptomyces ochraceiscleroticus</name>
    <dbReference type="NCBI Taxonomy" id="47761"/>
    <lineage>
        <taxon>Bacteria</taxon>
        <taxon>Bacillati</taxon>
        <taxon>Actinomycetota</taxon>
        <taxon>Actinomycetes</taxon>
        <taxon>Kitasatosporales</taxon>
        <taxon>Streptomycetaceae</taxon>
        <taxon>Streptomyces</taxon>
    </lineage>
</organism>
<dbReference type="RefSeq" id="WP_037800673.1">
    <property type="nucleotide sequence ID" value="NZ_JBHSPX010000007.1"/>
</dbReference>
<evidence type="ECO:0000313" key="1">
    <source>
        <dbReference type="EMBL" id="MFC6065489.1"/>
    </source>
</evidence>
<dbReference type="InterPro" id="IPR052750">
    <property type="entry name" value="GH18_Chitinase"/>
</dbReference>
<protein>
    <submittedName>
        <fullName evidence="1">Chitinase</fullName>
    </submittedName>
</protein>
<gene>
    <name evidence="1" type="ORF">ACFP4F_23500</name>
</gene>
<accession>A0ABW1MR39</accession>
<evidence type="ECO:0000313" key="2">
    <source>
        <dbReference type="Proteomes" id="UP001596139"/>
    </source>
</evidence>
<comment type="caution">
    <text evidence="1">The sequence shown here is derived from an EMBL/GenBank/DDBJ whole genome shotgun (WGS) entry which is preliminary data.</text>
</comment>
<dbReference type="EMBL" id="JBHSPX010000007">
    <property type="protein sequence ID" value="MFC6065489.1"/>
    <property type="molecule type" value="Genomic_DNA"/>
</dbReference>
<dbReference type="PANTHER" id="PTHR42976">
    <property type="entry name" value="BIFUNCTIONAL CHITINASE/LYSOZYME-RELATED"/>
    <property type="match status" value="1"/>
</dbReference>
<dbReference type="Gene3D" id="3.20.20.80">
    <property type="entry name" value="Glycosidases"/>
    <property type="match status" value="1"/>
</dbReference>
<keyword evidence="2" id="KW-1185">Reference proteome</keyword>
<dbReference type="SUPFAM" id="SSF51445">
    <property type="entry name" value="(Trans)glycosidases"/>
    <property type="match status" value="1"/>
</dbReference>
<dbReference type="InterPro" id="IPR017853">
    <property type="entry name" value="GH"/>
</dbReference>
<dbReference type="CDD" id="cd06543">
    <property type="entry name" value="GH18_PF-ChiA-like"/>
    <property type="match status" value="1"/>
</dbReference>
<sequence>MMRRGLAGVTTRLTLALGVAALLAWLIPAYLNNGRDGRAASAQPSFAPYALTSIDSTSDVLRAATKMGVKQFNLGFVIADGGRCGPEWGADEKLRSAAIAQRIDDLRDGGGDVRVSFGGQAGTELALACPSATALEKAYAKVVDAYGLTKVDFDLEGAAAANTEVNARRAQAVARLQKAHPDLDVSITLAVEPQGMAQKEVRLLTDARKRGVDISAVNILAMHYGNSYNGDMGEYAIQAATASQRQIKKALAIEDDATAWRTLAVTPMVGVNDAKTEVFTVEDAKQLKRFADSKGLAWLSMWSSDRDQQCAEGATKKPRPTCSGILQDELAFTRMFAPESDANS</sequence>
<dbReference type="Proteomes" id="UP001596139">
    <property type="component" value="Unassembled WGS sequence"/>
</dbReference>